<dbReference type="EMBL" id="CP019286">
    <property type="protein sequence ID" value="APX00218.1"/>
    <property type="molecule type" value="Genomic_DNA"/>
</dbReference>
<sequence>MVFGEISQLGLLEVVLFLIPGLAGIKVLLWITNQSDRFNQLDTIGISFGLSLVSMGILYVAFSYQQKGREGYLPTDFLEITDIVCV</sequence>
<keyword evidence="1" id="KW-0812">Transmembrane</keyword>
<reference evidence="2 5" key="1">
    <citation type="journal article" date="2011" name="J. Bacteriol.">
        <title>Genome sequence of Halobiforma lacisalsi AJ5, an extremely halophilic archaeon which harbors a bop gene.</title>
        <authorList>
            <person name="Jiang X."/>
            <person name="Wang S."/>
            <person name="Cheng H."/>
            <person name="Huo Y."/>
            <person name="Zhang X."/>
            <person name="Zhu X."/>
            <person name="Han X."/>
            <person name="Ni P."/>
            <person name="Wu M."/>
        </authorList>
    </citation>
    <scope>NUCLEOTIDE SEQUENCE [LARGE SCALE GENOMIC DNA]</scope>
    <source>
        <strain evidence="2 5">AJ5</strain>
        <plasmid evidence="2">pHLAJ5I</plasmid>
    </source>
</reference>
<feature type="transmembrane region" description="Helical" evidence="1">
    <location>
        <begin position="43"/>
        <end position="62"/>
    </location>
</feature>
<name>M0LYD3_NATLA</name>
<gene>
    <name evidence="3" type="ORF">C445_00706</name>
    <name evidence="2" type="ORF">CHINAEXTREME_20630</name>
</gene>
<evidence type="ECO:0000313" key="2">
    <source>
        <dbReference type="EMBL" id="APX00218.1"/>
    </source>
</evidence>
<accession>M0LYD3</accession>
<geneLocation type="plasmid" evidence="2">
    <name>pHLAJ5I</name>
</geneLocation>
<evidence type="ECO:0000256" key="1">
    <source>
        <dbReference type="SAM" id="Phobius"/>
    </source>
</evidence>
<dbReference type="EMBL" id="AOLZ01000012">
    <property type="protein sequence ID" value="EMA37364.1"/>
    <property type="molecule type" value="Genomic_DNA"/>
</dbReference>
<dbReference type="Proteomes" id="UP000011555">
    <property type="component" value="Unassembled WGS sequence"/>
</dbReference>
<proteinExistence type="predicted"/>
<dbReference type="AlphaFoldDB" id="M0LYD3"/>
<keyword evidence="4" id="KW-1185">Reference proteome</keyword>
<feature type="transmembrane region" description="Helical" evidence="1">
    <location>
        <begin position="12"/>
        <end position="31"/>
    </location>
</feature>
<reference evidence="3 4" key="2">
    <citation type="journal article" date="2014" name="PLoS Genet.">
        <title>Phylogenetically driven sequencing of extremely halophilic archaea reveals strategies for static and dynamic osmo-response.</title>
        <authorList>
            <person name="Becker E.A."/>
            <person name="Seitzer P.M."/>
            <person name="Tritt A."/>
            <person name="Larsen D."/>
            <person name="Krusor M."/>
            <person name="Yao A.I."/>
            <person name="Wu D."/>
            <person name="Madern D."/>
            <person name="Eisen J.A."/>
            <person name="Darling A.E."/>
            <person name="Facciotti M.T."/>
        </authorList>
    </citation>
    <scope>NUCLEOTIDE SEQUENCE [LARGE SCALE GENOMIC DNA]</scope>
    <source>
        <strain evidence="3 4">AJ5</strain>
    </source>
</reference>
<reference evidence="2" key="3">
    <citation type="submission" date="2017-01" db="EMBL/GenBank/DDBJ databases">
        <authorList>
            <person name="Mah S.A."/>
            <person name="Swanson W.J."/>
            <person name="Moy G.W."/>
            <person name="Vacquier V.D."/>
        </authorList>
    </citation>
    <scope>NUCLEOTIDE SEQUENCE</scope>
    <source>
        <strain evidence="2">AJ5</strain>
        <plasmid evidence="2">pHLAJ5I</plasmid>
    </source>
</reference>
<dbReference type="KEGG" id="hlc:CHINAEXTREME20630"/>
<evidence type="ECO:0000313" key="4">
    <source>
        <dbReference type="Proteomes" id="UP000011555"/>
    </source>
</evidence>
<geneLocation type="plasmid" evidence="5">
    <name>phlaj5i</name>
</geneLocation>
<evidence type="ECO:0000313" key="3">
    <source>
        <dbReference type="EMBL" id="EMA37364.1"/>
    </source>
</evidence>
<keyword evidence="1" id="KW-1133">Transmembrane helix</keyword>
<organism evidence="3 4">
    <name type="scientific">Natronobacterium lacisalsi AJ5</name>
    <dbReference type="NCBI Taxonomy" id="358396"/>
    <lineage>
        <taxon>Archaea</taxon>
        <taxon>Methanobacteriati</taxon>
        <taxon>Methanobacteriota</taxon>
        <taxon>Stenosarchaea group</taxon>
        <taxon>Halobacteria</taxon>
        <taxon>Halobacteriales</taxon>
        <taxon>Natrialbaceae</taxon>
        <taxon>Natronobacterium</taxon>
    </lineage>
</organism>
<evidence type="ECO:0000313" key="5">
    <source>
        <dbReference type="Proteomes" id="UP000186547"/>
    </source>
</evidence>
<dbReference type="Proteomes" id="UP000186547">
    <property type="component" value="Plasmid pHLAJ5I"/>
</dbReference>
<keyword evidence="1" id="KW-0472">Membrane</keyword>
<keyword evidence="2" id="KW-0614">Plasmid</keyword>
<protein>
    <submittedName>
        <fullName evidence="3">Uncharacterized protein</fullName>
    </submittedName>
</protein>